<protein>
    <submittedName>
        <fullName evidence="1">Uncharacterized protein</fullName>
    </submittedName>
</protein>
<gene>
    <name evidence="1" type="ORF">UU56_C0008G0003</name>
</gene>
<dbReference type="EMBL" id="LCBC01000008">
    <property type="protein sequence ID" value="KKS04196.1"/>
    <property type="molecule type" value="Genomic_DNA"/>
</dbReference>
<dbReference type="Proteomes" id="UP000034493">
    <property type="component" value="Unassembled WGS sequence"/>
</dbReference>
<organism evidence="1 2">
    <name type="scientific">Candidatus Curtissbacteria bacterium GW2011_GWA2_41_24</name>
    <dbReference type="NCBI Taxonomy" id="1618411"/>
    <lineage>
        <taxon>Bacteria</taxon>
        <taxon>Candidatus Curtissiibacteriota</taxon>
    </lineage>
</organism>
<evidence type="ECO:0000313" key="2">
    <source>
        <dbReference type="Proteomes" id="UP000034493"/>
    </source>
</evidence>
<sequence>MIFLIILQYKPIQPPAGEQTQPNTALGVLPYPEFIPKTLQHKVKEVTVNLQEQPTLPLNNIGKVYKLIQNADALLKTQQIASGLGFSGEPTKNQKFLSWSQNGRSVTFDTETSRLNFSANLNQDQKRAISSQEEAKNSAINWLIKLTLLPPENQIKITSLKTEGLNFVSEQDIMVAEAYQVVFFETLDGYPVYGQSPRTGTASTIVDKSGNLIKLSTRIVDVDQSQIGTYPLKNITQASTEAQHQGVVVETEVAGVDPLIGEVLNIESINLTILKYAYFKNITEKYIVPIYVFEGNLLLTDGRGGKAVVYLPAIENKYLQPNQP</sequence>
<reference evidence="1 2" key="1">
    <citation type="journal article" date="2015" name="Nature">
        <title>rRNA introns, odd ribosomes, and small enigmatic genomes across a large radiation of phyla.</title>
        <authorList>
            <person name="Brown C.T."/>
            <person name="Hug L.A."/>
            <person name="Thomas B.C."/>
            <person name="Sharon I."/>
            <person name="Castelle C.J."/>
            <person name="Singh A."/>
            <person name="Wilkins M.J."/>
            <person name="Williams K.H."/>
            <person name="Banfield J.F."/>
        </authorList>
    </citation>
    <scope>NUCLEOTIDE SEQUENCE [LARGE SCALE GENOMIC DNA]</scope>
</reference>
<dbReference type="AlphaFoldDB" id="A0A0G0Y434"/>
<evidence type="ECO:0000313" key="1">
    <source>
        <dbReference type="EMBL" id="KKS04196.1"/>
    </source>
</evidence>
<proteinExistence type="predicted"/>
<name>A0A0G0Y434_9BACT</name>
<comment type="caution">
    <text evidence="1">The sequence shown here is derived from an EMBL/GenBank/DDBJ whole genome shotgun (WGS) entry which is preliminary data.</text>
</comment>
<accession>A0A0G0Y434</accession>